<name>A0A6A9QHS7_SULME</name>
<organism evidence="1 2">
    <name type="scientific">Sulfuracidifex metallicus DSM 6482 = JCM 9184</name>
    <dbReference type="NCBI Taxonomy" id="523847"/>
    <lineage>
        <taxon>Archaea</taxon>
        <taxon>Thermoproteota</taxon>
        <taxon>Thermoprotei</taxon>
        <taxon>Sulfolobales</taxon>
        <taxon>Sulfolobaceae</taxon>
        <taxon>Sulfuracidifex</taxon>
    </lineage>
</organism>
<dbReference type="EMBL" id="WGGD01000005">
    <property type="protein sequence ID" value="MUN28797.1"/>
    <property type="molecule type" value="Genomic_DNA"/>
</dbReference>
<gene>
    <name evidence="1" type="ORF">GC250_04935</name>
</gene>
<comment type="caution">
    <text evidence="1">The sequence shown here is derived from an EMBL/GenBank/DDBJ whole genome shotgun (WGS) entry which is preliminary data.</text>
</comment>
<dbReference type="RefSeq" id="WP_054837661.1">
    <property type="nucleotide sequence ID" value="NZ_BBBY01000001.1"/>
</dbReference>
<protein>
    <submittedName>
        <fullName evidence="1">Uncharacterized protein</fullName>
    </submittedName>
</protein>
<proteinExistence type="predicted"/>
<dbReference type="AlphaFoldDB" id="A0A6A9QHS7"/>
<keyword evidence="2" id="KW-1185">Reference proteome</keyword>
<sequence>MRLNHSDRIVKFPIPFSGLPISKVNNPILTQFSTFNVIYNSLPGTRQFLDLLKEATGFDCKVTFLGLSDAPLVSSYVFSTDTIIENFLECGVPATKEEMNEIAEEIDSVLFPEDVDVLSAIRTSNYLGKPIIYRRGDEPIIVKQKFSGRTILFWHRDKPNFFDNSLTHLAGVVTLEISRKLSNPEVIRLVDFENGIWSATYSVPITSISMVKWVWDLEGTSLIGLSNWEEA</sequence>
<dbReference type="OrthoDB" id="35798at2157"/>
<reference evidence="1 2" key="1">
    <citation type="submission" date="2019-10" db="EMBL/GenBank/DDBJ databases">
        <title>Sequencing and Assembly of Multiple Reported Metal-Biooxidizing Members of the Extremely Thermoacidophilic Archaeal Family Sulfolobaceae.</title>
        <authorList>
            <person name="Counts J.A."/>
            <person name="Kelly R.M."/>
        </authorList>
    </citation>
    <scope>NUCLEOTIDE SEQUENCE [LARGE SCALE GENOMIC DNA]</scope>
    <source>
        <strain evidence="1 2">DSM 6482</strain>
    </source>
</reference>
<accession>A0A6A9QHS7</accession>
<evidence type="ECO:0000313" key="2">
    <source>
        <dbReference type="Proteomes" id="UP000470772"/>
    </source>
</evidence>
<evidence type="ECO:0000313" key="1">
    <source>
        <dbReference type="EMBL" id="MUN28797.1"/>
    </source>
</evidence>
<dbReference type="Proteomes" id="UP000470772">
    <property type="component" value="Unassembled WGS sequence"/>
</dbReference>